<dbReference type="GO" id="GO:0003824">
    <property type="term" value="F:catalytic activity"/>
    <property type="evidence" value="ECO:0007669"/>
    <property type="project" value="UniProtKB-ARBA"/>
</dbReference>
<dbReference type="OrthoDB" id="9802554at2"/>
<organism evidence="2 3">
    <name type="scientific">Erysipelothrix larvae</name>
    <dbReference type="NCBI Taxonomy" id="1514105"/>
    <lineage>
        <taxon>Bacteria</taxon>
        <taxon>Bacillati</taxon>
        <taxon>Bacillota</taxon>
        <taxon>Erysipelotrichia</taxon>
        <taxon>Erysipelotrichales</taxon>
        <taxon>Erysipelotrichaceae</taxon>
        <taxon>Erysipelothrix</taxon>
    </lineage>
</organism>
<dbReference type="InterPro" id="IPR007085">
    <property type="entry name" value="DNA/pantothenate-metab_flavo_C"/>
</dbReference>
<evidence type="ECO:0000313" key="3">
    <source>
        <dbReference type="Proteomes" id="UP000063781"/>
    </source>
</evidence>
<dbReference type="RefSeq" id="WP_067633865.1">
    <property type="nucleotide sequence ID" value="NZ_CP013213.1"/>
</dbReference>
<evidence type="ECO:0000259" key="1">
    <source>
        <dbReference type="Pfam" id="PF04127"/>
    </source>
</evidence>
<dbReference type="Proteomes" id="UP000063781">
    <property type="component" value="Chromosome"/>
</dbReference>
<accession>A0A0X8H1H5</accession>
<dbReference type="EMBL" id="CP013213">
    <property type="protein sequence ID" value="AMC94296.1"/>
    <property type="molecule type" value="Genomic_DNA"/>
</dbReference>
<reference evidence="2 3" key="1">
    <citation type="submission" date="2015-10" db="EMBL/GenBank/DDBJ databases">
        <title>Erysipelothrix larvae sp. LV19 isolated from the larval gut of the rhinoceros beetle, Trypoxylus dichotomus.</title>
        <authorList>
            <person name="Lim S."/>
            <person name="Kim B.-C."/>
        </authorList>
    </citation>
    <scope>NUCLEOTIDE SEQUENCE [LARGE SCALE GENOMIC DNA]</scope>
    <source>
        <strain evidence="2 3">LV19</strain>
    </source>
</reference>
<feature type="domain" description="DNA/pantothenate metabolism flavoprotein C-terminal" evidence="1">
    <location>
        <begin position="2"/>
        <end position="101"/>
    </location>
</feature>
<feature type="domain" description="DNA/pantothenate metabolism flavoprotein C-terminal" evidence="1">
    <location>
        <begin position="133"/>
        <end position="238"/>
    </location>
</feature>
<dbReference type="AlphaFoldDB" id="A0A0X8H1H5"/>
<sequence>MKIIITSGGTREHIDNVRTLSNTSSGRLGQLCAEAFAQSGYDVIYIHGVHAYIPNGDILKIPVEGVLDLEREMKAALMDPDVVGVIHAMAVSDYFVSSVSNFEQLANHIENKTKKDVVHILNTFEEHGFDRVHKIGSNESGLAVLLKPAPKIIPMIKDLRSDVILVGFKLLVDVSETELIDVGYKLLMKNHCDFVLANDLVNIKGDNHIGHLIQDDHTYKTFQTKQAIAAGLVAKISERVK</sequence>
<dbReference type="Gene3D" id="3.40.50.10300">
    <property type="entry name" value="CoaB-like"/>
    <property type="match status" value="1"/>
</dbReference>
<dbReference type="SUPFAM" id="SSF102645">
    <property type="entry name" value="CoaB-like"/>
    <property type="match status" value="1"/>
</dbReference>
<gene>
    <name evidence="2" type="ORF">AOC36_10025</name>
</gene>
<proteinExistence type="predicted"/>
<keyword evidence="3" id="KW-1185">Reference proteome</keyword>
<dbReference type="Pfam" id="PF04127">
    <property type="entry name" value="DFP"/>
    <property type="match status" value="2"/>
</dbReference>
<dbReference type="InterPro" id="IPR035929">
    <property type="entry name" value="CoaB-like_sf"/>
</dbReference>
<evidence type="ECO:0000313" key="2">
    <source>
        <dbReference type="EMBL" id="AMC94296.1"/>
    </source>
</evidence>
<name>A0A0X8H1H5_9FIRM</name>
<dbReference type="GO" id="GO:0015937">
    <property type="term" value="P:coenzyme A biosynthetic process"/>
    <property type="evidence" value="ECO:0007669"/>
    <property type="project" value="UniProtKB-ARBA"/>
</dbReference>
<dbReference type="KEGG" id="erl:AOC36_10025"/>
<protein>
    <recommendedName>
        <fullName evidence="1">DNA/pantothenate metabolism flavoprotein C-terminal domain-containing protein</fullName>
    </recommendedName>
</protein>
<dbReference type="STRING" id="1514105.AOC36_10025"/>